<feature type="transmembrane region" description="Helical" evidence="1">
    <location>
        <begin position="73"/>
        <end position="95"/>
    </location>
</feature>
<protein>
    <submittedName>
        <fullName evidence="2">Uncharacterized protein</fullName>
    </submittedName>
</protein>
<gene>
    <name evidence="2" type="ORF">UK23_21555</name>
</gene>
<evidence type="ECO:0000313" key="3">
    <source>
        <dbReference type="Proteomes" id="UP000033393"/>
    </source>
</evidence>
<evidence type="ECO:0000313" key="2">
    <source>
        <dbReference type="EMBL" id="KJK47090.1"/>
    </source>
</evidence>
<dbReference type="RefSeq" id="WP_045313379.1">
    <property type="nucleotide sequence ID" value="NZ_JYJG01000145.1"/>
</dbReference>
<keyword evidence="1" id="KW-0472">Membrane</keyword>
<keyword evidence="1" id="KW-1133">Transmembrane helix</keyword>
<keyword evidence="1" id="KW-0812">Transmembrane</keyword>
<reference evidence="2 3" key="1">
    <citation type="submission" date="2015-02" db="EMBL/GenBank/DDBJ databases">
        <authorList>
            <person name="Ju K.-S."/>
            <person name="Doroghazi J.R."/>
            <person name="Metcalf W."/>
        </authorList>
    </citation>
    <scope>NUCLEOTIDE SEQUENCE [LARGE SCALE GENOMIC DNA]</scope>
    <source>
        <strain evidence="2 3">NRRL B-16140</strain>
    </source>
</reference>
<feature type="transmembrane region" description="Helical" evidence="1">
    <location>
        <begin position="6"/>
        <end position="25"/>
    </location>
</feature>
<name>A0A0F0GUY0_LENAE</name>
<organism evidence="2 3">
    <name type="scientific">Lentzea aerocolonigenes</name>
    <name type="common">Lechevalieria aerocolonigenes</name>
    <name type="synonym">Saccharothrix aerocolonigenes</name>
    <dbReference type="NCBI Taxonomy" id="68170"/>
    <lineage>
        <taxon>Bacteria</taxon>
        <taxon>Bacillati</taxon>
        <taxon>Actinomycetota</taxon>
        <taxon>Actinomycetes</taxon>
        <taxon>Pseudonocardiales</taxon>
        <taxon>Pseudonocardiaceae</taxon>
        <taxon>Lentzea</taxon>
    </lineage>
</organism>
<dbReference type="AlphaFoldDB" id="A0A0F0GUY0"/>
<keyword evidence="3" id="KW-1185">Reference proteome</keyword>
<evidence type="ECO:0000256" key="1">
    <source>
        <dbReference type="SAM" id="Phobius"/>
    </source>
</evidence>
<accession>A0A0F0GUY0</accession>
<comment type="caution">
    <text evidence="2">The sequence shown here is derived from an EMBL/GenBank/DDBJ whole genome shotgun (WGS) entry which is preliminary data.</text>
</comment>
<dbReference type="PATRIC" id="fig|68170.10.peg.5376"/>
<dbReference type="EMBL" id="JYJG01000145">
    <property type="protein sequence ID" value="KJK47090.1"/>
    <property type="molecule type" value="Genomic_DNA"/>
</dbReference>
<feature type="transmembrane region" description="Helical" evidence="1">
    <location>
        <begin position="45"/>
        <end position="67"/>
    </location>
</feature>
<sequence>MNALTLSPTQIMAAVGALLVLVLVWRTASRRAKAAASAARTGARFASLAGRVLFNAALIVVAQWIVITQQGSGWLLVAVLAVPALFASYTLTKALTVTTYEPRRRGGERR</sequence>
<dbReference type="Proteomes" id="UP000033393">
    <property type="component" value="Unassembled WGS sequence"/>
</dbReference>
<proteinExistence type="predicted"/>